<dbReference type="CDD" id="cd00320">
    <property type="entry name" value="cpn10"/>
    <property type="match status" value="1"/>
</dbReference>
<proteinExistence type="predicted"/>
<evidence type="ECO:0000256" key="1">
    <source>
        <dbReference type="ARBA" id="ARBA00023186"/>
    </source>
</evidence>
<dbReference type="GO" id="GO:0005524">
    <property type="term" value="F:ATP binding"/>
    <property type="evidence" value="ECO:0007669"/>
    <property type="project" value="InterPro"/>
</dbReference>
<sequence>MPIILPPTTVVEPTDDTIFCRMYAQSGKWKKDSKLIIPTTAQEEVFFANVIEVGPGAMVDFDGDGKPIRSPMTIKPGENVIFHRYHGERLQIEDGWFILLKQSDVLAKIRIVDEEMNEFFKIARIGELDDKAMEAAKASA</sequence>
<gene>
    <name evidence="2" type="ORF">TM448B02661_0002</name>
</gene>
<dbReference type="SMART" id="SM00883">
    <property type="entry name" value="Cpn10"/>
    <property type="match status" value="1"/>
</dbReference>
<name>A0A6M3XUB9_9ZZZZ</name>
<dbReference type="EMBL" id="MT144935">
    <property type="protein sequence ID" value="QJI01591.1"/>
    <property type="molecule type" value="Genomic_DNA"/>
</dbReference>
<dbReference type="Pfam" id="PF00166">
    <property type="entry name" value="Cpn10"/>
    <property type="match status" value="1"/>
</dbReference>
<dbReference type="GO" id="GO:0044183">
    <property type="term" value="F:protein folding chaperone"/>
    <property type="evidence" value="ECO:0007669"/>
    <property type="project" value="InterPro"/>
</dbReference>
<dbReference type="PRINTS" id="PR00297">
    <property type="entry name" value="CHAPERONIN10"/>
</dbReference>
<keyword evidence="1" id="KW-0143">Chaperone</keyword>
<dbReference type="Gene3D" id="2.30.33.40">
    <property type="entry name" value="GroES chaperonin"/>
    <property type="match status" value="1"/>
</dbReference>
<dbReference type="InterPro" id="IPR011032">
    <property type="entry name" value="GroES-like_sf"/>
</dbReference>
<dbReference type="InterPro" id="IPR020818">
    <property type="entry name" value="Chaperonin_GroES"/>
</dbReference>
<evidence type="ECO:0000313" key="2">
    <source>
        <dbReference type="EMBL" id="QJI01591.1"/>
    </source>
</evidence>
<dbReference type="SUPFAM" id="SSF50129">
    <property type="entry name" value="GroES-like"/>
    <property type="match status" value="1"/>
</dbReference>
<dbReference type="AlphaFoldDB" id="A0A6M3XUB9"/>
<protein>
    <submittedName>
        <fullName evidence="2">Putative chaperonin</fullName>
    </submittedName>
</protein>
<dbReference type="InterPro" id="IPR037124">
    <property type="entry name" value="Chaperonin_GroES_sf"/>
</dbReference>
<organism evidence="2">
    <name type="scientific">viral metagenome</name>
    <dbReference type="NCBI Taxonomy" id="1070528"/>
    <lineage>
        <taxon>unclassified sequences</taxon>
        <taxon>metagenomes</taxon>
        <taxon>organismal metagenomes</taxon>
    </lineage>
</organism>
<reference evidence="2" key="1">
    <citation type="submission" date="2020-03" db="EMBL/GenBank/DDBJ databases">
        <title>The deep terrestrial virosphere.</title>
        <authorList>
            <person name="Holmfeldt K."/>
            <person name="Nilsson E."/>
            <person name="Simone D."/>
            <person name="Lopez-Fernandez M."/>
            <person name="Wu X."/>
            <person name="de Brujin I."/>
            <person name="Lundin D."/>
            <person name="Andersson A."/>
            <person name="Bertilsson S."/>
            <person name="Dopson M."/>
        </authorList>
    </citation>
    <scope>NUCLEOTIDE SEQUENCE</scope>
    <source>
        <strain evidence="2">TM448B02661</strain>
    </source>
</reference>
<accession>A0A6M3XUB9</accession>